<evidence type="ECO:0000256" key="1">
    <source>
        <dbReference type="ARBA" id="ARBA00022630"/>
    </source>
</evidence>
<dbReference type="Proteomes" id="UP001596305">
    <property type="component" value="Unassembled WGS sequence"/>
</dbReference>
<dbReference type="InterPro" id="IPR050097">
    <property type="entry name" value="Ferredoxin-NADP_redctase_2"/>
</dbReference>
<evidence type="ECO:0000256" key="3">
    <source>
        <dbReference type="ARBA" id="ARBA00048132"/>
    </source>
</evidence>
<organism evidence="5 6">
    <name type="scientific">Oerskovia paurometabola</name>
    <dbReference type="NCBI Taxonomy" id="162170"/>
    <lineage>
        <taxon>Bacteria</taxon>
        <taxon>Bacillati</taxon>
        <taxon>Actinomycetota</taxon>
        <taxon>Actinomycetes</taxon>
        <taxon>Micrococcales</taxon>
        <taxon>Cellulomonadaceae</taxon>
        <taxon>Oerskovia</taxon>
    </lineage>
</organism>
<dbReference type="InterPro" id="IPR018490">
    <property type="entry name" value="cNMP-bd_dom_sf"/>
</dbReference>
<dbReference type="Gene3D" id="2.60.120.10">
    <property type="entry name" value="Jelly Rolls"/>
    <property type="match status" value="1"/>
</dbReference>
<reference evidence="6" key="1">
    <citation type="journal article" date="2019" name="Int. J. Syst. Evol. Microbiol.">
        <title>The Global Catalogue of Microorganisms (GCM) 10K type strain sequencing project: providing services to taxonomists for standard genome sequencing and annotation.</title>
        <authorList>
            <consortium name="The Broad Institute Genomics Platform"/>
            <consortium name="The Broad Institute Genome Sequencing Center for Infectious Disease"/>
            <person name="Wu L."/>
            <person name="Ma J."/>
        </authorList>
    </citation>
    <scope>NUCLEOTIDE SEQUENCE [LARGE SCALE GENOMIC DNA]</scope>
    <source>
        <strain evidence="6">CCUG 47105</strain>
    </source>
</reference>
<dbReference type="SUPFAM" id="SSF51905">
    <property type="entry name" value="FAD/NAD(P)-binding domain"/>
    <property type="match status" value="1"/>
</dbReference>
<dbReference type="PANTHER" id="PTHR48105">
    <property type="entry name" value="THIOREDOXIN REDUCTASE 1-RELATED-RELATED"/>
    <property type="match status" value="1"/>
</dbReference>
<evidence type="ECO:0000256" key="2">
    <source>
        <dbReference type="ARBA" id="ARBA00023002"/>
    </source>
</evidence>
<gene>
    <name evidence="5" type="ORF">ACFP71_02180</name>
</gene>
<accession>A0ABW1X4R8</accession>
<dbReference type="Pfam" id="PF07992">
    <property type="entry name" value="Pyr_redox_2"/>
    <property type="match status" value="1"/>
</dbReference>
<dbReference type="Pfam" id="PF00027">
    <property type="entry name" value="cNMP_binding"/>
    <property type="match status" value="1"/>
</dbReference>
<dbReference type="InterPro" id="IPR023753">
    <property type="entry name" value="FAD/NAD-binding_dom"/>
</dbReference>
<dbReference type="InterPro" id="IPR000595">
    <property type="entry name" value="cNMP-bd_dom"/>
</dbReference>
<keyword evidence="1" id="KW-0285">Flavoprotein</keyword>
<name>A0ABW1X4R8_9CELL</name>
<feature type="domain" description="Cyclic nucleotide-binding" evidence="4">
    <location>
        <begin position="20"/>
        <end position="120"/>
    </location>
</feature>
<keyword evidence="6" id="KW-1185">Reference proteome</keyword>
<dbReference type="SMART" id="SM00100">
    <property type="entry name" value="cNMP"/>
    <property type="match status" value="1"/>
</dbReference>
<dbReference type="PROSITE" id="PS50042">
    <property type="entry name" value="CNMP_BINDING_3"/>
    <property type="match status" value="1"/>
</dbReference>
<evidence type="ECO:0000313" key="5">
    <source>
        <dbReference type="EMBL" id="MFC6423619.1"/>
    </source>
</evidence>
<dbReference type="Gene3D" id="3.50.50.60">
    <property type="entry name" value="FAD/NAD(P)-binding domain"/>
    <property type="match status" value="2"/>
</dbReference>
<proteinExistence type="predicted"/>
<dbReference type="CDD" id="cd00038">
    <property type="entry name" value="CAP_ED"/>
    <property type="match status" value="1"/>
</dbReference>
<sequence length="552" mass="57855">MARPLEARMITLAELRAVAMFEPLPPEPLEFLVGAVEDIRLLPGEYFAHEGDERAFFVVIEGRAEITKMVAGTERVIGVRTPGTFFGEVPMTLSTAFPASGRATEVSRVIKLEAPVFYTLAAMAPSVPDHVASLARSYLDALQAHASEKPVAQACVIGPRFDARVRDLATFLTRNHVPFDRVVVEPEDEPDGAADVVHPVLELRDGSRLADPAMRDVARAVGLAVEPAHDEYDVVVLGAGPAGLTAAVNAAAEGLRTLVVESLAPGGQAGTSTRIENYTGFPYGISGDDLASRALTQAQRLGAEIVVTRTVGAIDPGAHRVVLDGGDTVRAPVVIVATGVEWRSLALPAVDRFLGNGLYYGAARSDAALAQGQDVCIVGAGNSAGQAAIFFSRHARSVTMLVRGPSLGASMSRYLIDQIGANPGIRVETRHQISDLHGDGALESLDVLDTSTGATTRRALPVVFVMIGADAVTGWLAPEIARDAHGFVLTGGDAAATPGWTADRRPFALETSVPGVFAIGDVRSGSVKRVAAGVGEGGMVIAYAHQYLALAP</sequence>
<dbReference type="PRINTS" id="PR00469">
    <property type="entry name" value="PNDRDTASEII"/>
</dbReference>
<evidence type="ECO:0000259" key="4">
    <source>
        <dbReference type="PROSITE" id="PS50042"/>
    </source>
</evidence>
<dbReference type="InterPro" id="IPR014710">
    <property type="entry name" value="RmlC-like_jellyroll"/>
</dbReference>
<comment type="catalytic activity">
    <reaction evidence="3">
        <text>[thioredoxin]-dithiol + NADP(+) = [thioredoxin]-disulfide + NADPH + H(+)</text>
        <dbReference type="Rhea" id="RHEA:20345"/>
        <dbReference type="Rhea" id="RHEA-COMP:10698"/>
        <dbReference type="Rhea" id="RHEA-COMP:10700"/>
        <dbReference type="ChEBI" id="CHEBI:15378"/>
        <dbReference type="ChEBI" id="CHEBI:29950"/>
        <dbReference type="ChEBI" id="CHEBI:50058"/>
        <dbReference type="ChEBI" id="CHEBI:57783"/>
        <dbReference type="ChEBI" id="CHEBI:58349"/>
        <dbReference type="EC" id="1.8.1.9"/>
    </reaction>
</comment>
<dbReference type="PRINTS" id="PR00368">
    <property type="entry name" value="FADPNR"/>
</dbReference>
<protein>
    <submittedName>
        <fullName evidence="5">FAD-dependent oxidoreductase</fullName>
    </submittedName>
</protein>
<dbReference type="InterPro" id="IPR036188">
    <property type="entry name" value="FAD/NAD-bd_sf"/>
</dbReference>
<keyword evidence="2" id="KW-0560">Oxidoreductase</keyword>
<dbReference type="EMBL" id="JBHSTM010000002">
    <property type="protein sequence ID" value="MFC6423619.1"/>
    <property type="molecule type" value="Genomic_DNA"/>
</dbReference>
<evidence type="ECO:0000313" key="6">
    <source>
        <dbReference type="Proteomes" id="UP001596305"/>
    </source>
</evidence>
<comment type="caution">
    <text evidence="5">The sequence shown here is derived from an EMBL/GenBank/DDBJ whole genome shotgun (WGS) entry which is preliminary data.</text>
</comment>
<dbReference type="SUPFAM" id="SSF51206">
    <property type="entry name" value="cAMP-binding domain-like"/>
    <property type="match status" value="1"/>
</dbReference>
<dbReference type="RefSeq" id="WP_307823954.1">
    <property type="nucleotide sequence ID" value="NZ_BAAAIY010000012.1"/>
</dbReference>